<dbReference type="EMBL" id="DYXM01000169">
    <property type="protein sequence ID" value="HJE91090.1"/>
    <property type="molecule type" value="Genomic_DNA"/>
</dbReference>
<dbReference type="InterPro" id="IPR011944">
    <property type="entry name" value="Steroid_delta5-4_isomerase"/>
</dbReference>
<feature type="domain" description="SnoaL-like" evidence="1">
    <location>
        <begin position="11"/>
        <end position="109"/>
    </location>
</feature>
<dbReference type="NCBIfam" id="TIGR02246">
    <property type="entry name" value="SgcJ/EcaC family oxidoreductase"/>
    <property type="match status" value="1"/>
</dbReference>
<sequence length="123" mass="13415">MPAPDIRNVIDRYLATVADGSAAEVAALYAEDATLEDPVGSDVHRGRTAIEEFYKGLEDAQLTTTLHVARVCGLEATFHFRVVTEAGDQTYVVEPIDVMTFDDTGQITSMRAFWAPEDMTTGS</sequence>
<gene>
    <name evidence="2" type="ORF">K8V11_08795</name>
</gene>
<evidence type="ECO:0000313" key="2">
    <source>
        <dbReference type="EMBL" id="HJE91090.1"/>
    </source>
</evidence>
<evidence type="ECO:0000313" key="3">
    <source>
        <dbReference type="Proteomes" id="UP000776650"/>
    </source>
</evidence>
<name>A0A921F435_9ACTN</name>
<proteinExistence type="predicted"/>
<dbReference type="Proteomes" id="UP000776650">
    <property type="component" value="Unassembled WGS sequence"/>
</dbReference>
<dbReference type="InterPro" id="IPR037401">
    <property type="entry name" value="SnoaL-like"/>
</dbReference>
<dbReference type="RefSeq" id="WP_303912881.1">
    <property type="nucleotide sequence ID" value="NZ_DYXM01000169.1"/>
</dbReference>
<protein>
    <submittedName>
        <fullName evidence="2">SgcJ/EcaC family oxidoreductase</fullName>
    </submittedName>
</protein>
<organism evidence="2 3">
    <name type="scientific">Dietzia timorensis</name>
    <dbReference type="NCBI Taxonomy" id="499555"/>
    <lineage>
        <taxon>Bacteria</taxon>
        <taxon>Bacillati</taxon>
        <taxon>Actinomycetota</taxon>
        <taxon>Actinomycetes</taxon>
        <taxon>Mycobacteriales</taxon>
        <taxon>Dietziaceae</taxon>
        <taxon>Dietzia</taxon>
    </lineage>
</organism>
<dbReference type="SUPFAM" id="SSF54427">
    <property type="entry name" value="NTF2-like"/>
    <property type="match status" value="1"/>
</dbReference>
<dbReference type="Pfam" id="PF12680">
    <property type="entry name" value="SnoaL_2"/>
    <property type="match status" value="1"/>
</dbReference>
<comment type="caution">
    <text evidence="2">The sequence shown here is derived from an EMBL/GenBank/DDBJ whole genome shotgun (WGS) entry which is preliminary data.</text>
</comment>
<dbReference type="AlphaFoldDB" id="A0A921F435"/>
<evidence type="ECO:0000259" key="1">
    <source>
        <dbReference type="Pfam" id="PF12680"/>
    </source>
</evidence>
<accession>A0A921F435</accession>
<dbReference type="InterPro" id="IPR032710">
    <property type="entry name" value="NTF2-like_dom_sf"/>
</dbReference>
<reference evidence="2" key="2">
    <citation type="submission" date="2021-09" db="EMBL/GenBank/DDBJ databases">
        <authorList>
            <person name="Gilroy R."/>
        </authorList>
    </citation>
    <scope>NUCLEOTIDE SEQUENCE</scope>
    <source>
        <strain evidence="2">ChiGjej1B1-18357</strain>
    </source>
</reference>
<dbReference type="Gene3D" id="3.10.450.50">
    <property type="match status" value="1"/>
</dbReference>
<reference evidence="2" key="1">
    <citation type="journal article" date="2021" name="PeerJ">
        <title>Extensive microbial diversity within the chicken gut microbiome revealed by metagenomics and culture.</title>
        <authorList>
            <person name="Gilroy R."/>
            <person name="Ravi A."/>
            <person name="Getino M."/>
            <person name="Pursley I."/>
            <person name="Horton D.L."/>
            <person name="Alikhan N.F."/>
            <person name="Baker D."/>
            <person name="Gharbi K."/>
            <person name="Hall N."/>
            <person name="Watson M."/>
            <person name="Adriaenssens E.M."/>
            <person name="Foster-Nyarko E."/>
            <person name="Jarju S."/>
            <person name="Secka A."/>
            <person name="Antonio M."/>
            <person name="Oren A."/>
            <person name="Chaudhuri R.R."/>
            <person name="La Ragione R."/>
            <person name="Hildebrand F."/>
            <person name="Pallen M.J."/>
        </authorList>
    </citation>
    <scope>NUCLEOTIDE SEQUENCE</scope>
    <source>
        <strain evidence="2">ChiGjej1B1-18357</strain>
    </source>
</reference>